<accession>A0AAV6VG77</accession>
<gene>
    <name evidence="6" type="ORF">JTE90_026367</name>
</gene>
<proteinExistence type="predicted"/>
<dbReference type="PANTHER" id="PTHR24416">
    <property type="entry name" value="TYROSINE-PROTEIN KINASE RECEPTOR"/>
    <property type="match status" value="1"/>
</dbReference>
<keyword evidence="4" id="KW-1133">Transmembrane helix</keyword>
<dbReference type="GO" id="GO:0007169">
    <property type="term" value="P:cell surface receptor protein tyrosine kinase signaling pathway"/>
    <property type="evidence" value="ECO:0007669"/>
    <property type="project" value="TreeGrafter"/>
</dbReference>
<dbReference type="PANTHER" id="PTHR24416:SF564">
    <property type="entry name" value="MACROPHAGE-STIMULATING PROTEIN RECEPTOR"/>
    <property type="match status" value="1"/>
</dbReference>
<feature type="binding site" evidence="3">
    <location>
        <position position="405"/>
    </location>
    <ligand>
        <name>ATP</name>
        <dbReference type="ChEBI" id="CHEBI:30616"/>
    </ligand>
</feature>
<feature type="domain" description="Protein kinase" evidence="5">
    <location>
        <begin position="372"/>
        <end position="639"/>
    </location>
</feature>
<feature type="transmembrane region" description="Helical" evidence="4">
    <location>
        <begin position="281"/>
        <end position="301"/>
    </location>
</feature>
<dbReference type="GO" id="GO:0004714">
    <property type="term" value="F:transmembrane receptor protein tyrosine kinase activity"/>
    <property type="evidence" value="ECO:0007669"/>
    <property type="project" value="UniProtKB-EC"/>
</dbReference>
<reference evidence="6 7" key="1">
    <citation type="journal article" date="2022" name="Nat. Ecol. Evol.">
        <title>A masculinizing supergene underlies an exaggerated male reproductive morph in a spider.</title>
        <authorList>
            <person name="Hendrickx F."/>
            <person name="De Corte Z."/>
            <person name="Sonet G."/>
            <person name="Van Belleghem S.M."/>
            <person name="Kostlbacher S."/>
            <person name="Vangestel C."/>
        </authorList>
    </citation>
    <scope>NUCLEOTIDE SEQUENCE [LARGE SCALE GENOMIC DNA]</scope>
    <source>
        <strain evidence="6">W744_W776</strain>
    </source>
</reference>
<dbReference type="GO" id="GO:0005886">
    <property type="term" value="C:plasma membrane"/>
    <property type="evidence" value="ECO:0007669"/>
    <property type="project" value="TreeGrafter"/>
</dbReference>
<dbReference type="AlphaFoldDB" id="A0AAV6VG77"/>
<evidence type="ECO:0000259" key="5">
    <source>
        <dbReference type="PROSITE" id="PS50011"/>
    </source>
</evidence>
<dbReference type="GO" id="GO:0007399">
    <property type="term" value="P:nervous system development"/>
    <property type="evidence" value="ECO:0007669"/>
    <property type="project" value="TreeGrafter"/>
</dbReference>
<comment type="catalytic activity">
    <reaction evidence="2">
        <text>L-tyrosyl-[protein] + ATP = O-phospho-L-tyrosyl-[protein] + ADP + H(+)</text>
        <dbReference type="Rhea" id="RHEA:10596"/>
        <dbReference type="Rhea" id="RHEA-COMP:10136"/>
        <dbReference type="Rhea" id="RHEA-COMP:20101"/>
        <dbReference type="ChEBI" id="CHEBI:15378"/>
        <dbReference type="ChEBI" id="CHEBI:30616"/>
        <dbReference type="ChEBI" id="CHEBI:46858"/>
        <dbReference type="ChEBI" id="CHEBI:61978"/>
        <dbReference type="ChEBI" id="CHEBI:456216"/>
        <dbReference type="EC" id="2.7.10.1"/>
    </reaction>
</comment>
<dbReference type="Gene3D" id="1.10.510.10">
    <property type="entry name" value="Transferase(Phosphotransferase) domain 1"/>
    <property type="match status" value="1"/>
</dbReference>
<dbReference type="InterPro" id="IPR020635">
    <property type="entry name" value="Tyr_kinase_cat_dom"/>
</dbReference>
<keyword evidence="4" id="KW-0472">Membrane</keyword>
<dbReference type="InterPro" id="IPR008266">
    <property type="entry name" value="Tyr_kinase_AS"/>
</dbReference>
<evidence type="ECO:0000256" key="3">
    <source>
        <dbReference type="PROSITE-ProRule" id="PRU10141"/>
    </source>
</evidence>
<dbReference type="FunFam" id="1.10.510.10:FF:000743">
    <property type="entry name" value="Predicted protein"/>
    <property type="match status" value="1"/>
</dbReference>
<keyword evidence="3" id="KW-0067">ATP-binding</keyword>
<organism evidence="6 7">
    <name type="scientific">Oedothorax gibbosus</name>
    <dbReference type="NCBI Taxonomy" id="931172"/>
    <lineage>
        <taxon>Eukaryota</taxon>
        <taxon>Metazoa</taxon>
        <taxon>Ecdysozoa</taxon>
        <taxon>Arthropoda</taxon>
        <taxon>Chelicerata</taxon>
        <taxon>Arachnida</taxon>
        <taxon>Araneae</taxon>
        <taxon>Araneomorphae</taxon>
        <taxon>Entelegynae</taxon>
        <taxon>Araneoidea</taxon>
        <taxon>Linyphiidae</taxon>
        <taxon>Erigoninae</taxon>
        <taxon>Oedothorax</taxon>
    </lineage>
</organism>
<sequence>FSADRNTVYCITGNETKIEYPDTIAVLIGNVTYALEENPPLTHNVTEGLSQTFQYTEDPKITQITPGITTKSGLMNVTAKGTNLDSVQFPKMVVSINISSASGIMEIQEDCWSDPASNGTSLTCRTPSLLRRRGVPIPTGTQPLSTHVTFVMDAVQSLRDLSKQKPDMTRLIYYPDPEFRLLQGIQKMSTDDSTLEIKGNYLELINSADNFQVKLGEDEACAVTTPVSVEYLLCDVPSSLLQNSSIAGENITVSVQIGYTRRRLGYIQIAPVEVKSATAGYFWFISLLIIPALGIFFAYALHYKNRKKKLQSQFAEPLTYQAGSSTTTTTTDYASYIQHTLDGMSFEMPILVDSETMTLLQDKNLLIPKDWLLFGEKVGAGQFGCVFEGTLQRPDQEDEARVAIKTLREHAWSNPQSAETFLREALIMKDFDHPNVLHLMGICFEGSGPSIVLPFMENGDLCSYLKDDTKILLVSNLLQFAMDVAAGMAYLAEKKFVHRDLAARNCILDSFLSVKVADFGLSRDVYTDDYYCCENKKAMLPYRWMAPESLEKSIYSAKTDVWSYGILLWELMTRGSIPYANVGSWDVLQYVKLGNRLDQPERCPIPIYRVMLACWNKDSKKRPSFSEIQVYLDQIQQWLLCAPEEQSESVSAQHTMYYNSKEMYHNMEDQVLEEEIV</sequence>
<keyword evidence="7" id="KW-1185">Reference proteome</keyword>
<name>A0AAV6VG77_9ARAC</name>
<comment type="subcellular location">
    <subcellularLocation>
        <location evidence="1">Membrane</location>
        <topology evidence="1">Single-pass membrane protein</topology>
    </subcellularLocation>
</comment>
<feature type="non-terminal residue" evidence="6">
    <location>
        <position position="1"/>
    </location>
</feature>
<protein>
    <recommendedName>
        <fullName evidence="5">Protein kinase domain-containing protein</fullName>
    </recommendedName>
</protein>
<dbReference type="InterPro" id="IPR001245">
    <property type="entry name" value="Ser-Thr/Tyr_kinase_cat_dom"/>
</dbReference>
<dbReference type="PROSITE" id="PS50011">
    <property type="entry name" value="PROTEIN_KINASE_DOM"/>
    <property type="match status" value="1"/>
</dbReference>
<keyword evidence="3" id="KW-0547">Nucleotide-binding</keyword>
<dbReference type="InterPro" id="IPR050122">
    <property type="entry name" value="RTK"/>
</dbReference>
<dbReference type="InterPro" id="IPR011009">
    <property type="entry name" value="Kinase-like_dom_sf"/>
</dbReference>
<dbReference type="PROSITE" id="PS00109">
    <property type="entry name" value="PROTEIN_KINASE_TYR"/>
    <property type="match status" value="1"/>
</dbReference>
<dbReference type="Pfam" id="PF07714">
    <property type="entry name" value="PK_Tyr_Ser-Thr"/>
    <property type="match status" value="1"/>
</dbReference>
<dbReference type="CDD" id="cd00192">
    <property type="entry name" value="PTKc"/>
    <property type="match status" value="1"/>
</dbReference>
<dbReference type="EMBL" id="JAFNEN010000099">
    <property type="protein sequence ID" value="KAG8194716.1"/>
    <property type="molecule type" value="Genomic_DNA"/>
</dbReference>
<dbReference type="SUPFAM" id="SSF56112">
    <property type="entry name" value="Protein kinase-like (PK-like)"/>
    <property type="match status" value="1"/>
</dbReference>
<evidence type="ECO:0000313" key="7">
    <source>
        <dbReference type="Proteomes" id="UP000827092"/>
    </source>
</evidence>
<evidence type="ECO:0000256" key="2">
    <source>
        <dbReference type="ARBA" id="ARBA00051243"/>
    </source>
</evidence>
<dbReference type="InterPro" id="IPR000719">
    <property type="entry name" value="Prot_kinase_dom"/>
</dbReference>
<dbReference type="PRINTS" id="PR00109">
    <property type="entry name" value="TYRKINASE"/>
</dbReference>
<dbReference type="GO" id="GO:0005524">
    <property type="term" value="F:ATP binding"/>
    <property type="evidence" value="ECO:0007669"/>
    <property type="project" value="UniProtKB-UniRule"/>
</dbReference>
<dbReference type="GO" id="GO:0043235">
    <property type="term" value="C:receptor complex"/>
    <property type="evidence" value="ECO:0007669"/>
    <property type="project" value="TreeGrafter"/>
</dbReference>
<dbReference type="SMART" id="SM00219">
    <property type="entry name" value="TyrKc"/>
    <property type="match status" value="1"/>
</dbReference>
<evidence type="ECO:0000256" key="1">
    <source>
        <dbReference type="ARBA" id="ARBA00004167"/>
    </source>
</evidence>
<comment type="caution">
    <text evidence="6">The sequence shown here is derived from an EMBL/GenBank/DDBJ whole genome shotgun (WGS) entry which is preliminary data.</text>
</comment>
<dbReference type="Gene3D" id="3.30.200.20">
    <property type="entry name" value="Phosphorylase Kinase, domain 1"/>
    <property type="match status" value="1"/>
</dbReference>
<keyword evidence="4" id="KW-0812">Transmembrane</keyword>
<dbReference type="GO" id="GO:0016477">
    <property type="term" value="P:cell migration"/>
    <property type="evidence" value="ECO:0007669"/>
    <property type="project" value="TreeGrafter"/>
</dbReference>
<dbReference type="PROSITE" id="PS00107">
    <property type="entry name" value="PROTEIN_KINASE_ATP"/>
    <property type="match status" value="1"/>
</dbReference>
<dbReference type="InterPro" id="IPR017441">
    <property type="entry name" value="Protein_kinase_ATP_BS"/>
</dbReference>
<dbReference type="Proteomes" id="UP000827092">
    <property type="component" value="Unassembled WGS sequence"/>
</dbReference>
<evidence type="ECO:0000313" key="6">
    <source>
        <dbReference type="EMBL" id="KAG8194716.1"/>
    </source>
</evidence>
<evidence type="ECO:0000256" key="4">
    <source>
        <dbReference type="SAM" id="Phobius"/>
    </source>
</evidence>